<keyword evidence="7" id="KW-1185">Reference proteome</keyword>
<feature type="domain" description="Mannosylglycerate hydrolase MGH1-like glycoside hydrolase" evidence="5">
    <location>
        <begin position="75"/>
        <end position="432"/>
    </location>
</feature>
<gene>
    <name evidence="6" type="ORF">LRS13_13040</name>
</gene>
<dbReference type="InterPro" id="IPR012341">
    <property type="entry name" value="6hp_glycosidase-like_sf"/>
</dbReference>
<organism evidence="6 7">
    <name type="scientific">Svornostia abyssi</name>
    <dbReference type="NCBI Taxonomy" id="2898438"/>
    <lineage>
        <taxon>Bacteria</taxon>
        <taxon>Bacillati</taxon>
        <taxon>Actinomycetota</taxon>
        <taxon>Thermoleophilia</taxon>
        <taxon>Solirubrobacterales</taxon>
        <taxon>Baekduiaceae</taxon>
        <taxon>Svornostia</taxon>
    </lineage>
</organism>
<dbReference type="PANTHER" id="PTHR10412:SF11">
    <property type="entry name" value="MANNOSYL-OLIGOSACCHARIDE GLUCOSIDASE"/>
    <property type="match status" value="1"/>
</dbReference>
<reference evidence="7" key="1">
    <citation type="submission" date="2021-11" db="EMBL/GenBank/DDBJ databases">
        <title>Cultivation dependent microbiological survey of springs from the worlds oldest radium mine currently devoted to the extraction of radon-saturated water.</title>
        <authorList>
            <person name="Kapinusova G."/>
            <person name="Smrhova T."/>
            <person name="Strejcek M."/>
            <person name="Suman J."/>
            <person name="Jani K."/>
            <person name="Pajer P."/>
            <person name="Uhlik O."/>
        </authorList>
    </citation>
    <scope>NUCLEOTIDE SEQUENCE [LARGE SCALE GENOMIC DNA]</scope>
    <source>
        <strain evidence="7">J379</strain>
    </source>
</reference>
<evidence type="ECO:0000256" key="2">
    <source>
        <dbReference type="ARBA" id="ARBA00022801"/>
    </source>
</evidence>
<protein>
    <recommendedName>
        <fullName evidence="5">Mannosylglycerate hydrolase MGH1-like glycoside hydrolase domain-containing protein</fullName>
    </recommendedName>
</protein>
<feature type="region of interest" description="Disordered" evidence="4">
    <location>
        <begin position="1"/>
        <end position="37"/>
    </location>
</feature>
<evidence type="ECO:0000256" key="3">
    <source>
        <dbReference type="ARBA" id="ARBA00023295"/>
    </source>
</evidence>
<dbReference type="InterPro" id="IPR004888">
    <property type="entry name" value="Glycoside_hydrolase_63"/>
</dbReference>
<name>A0ABY5PB29_9ACTN</name>
<dbReference type="RefSeq" id="WP_353862207.1">
    <property type="nucleotide sequence ID" value="NZ_CP088295.1"/>
</dbReference>
<evidence type="ECO:0000256" key="4">
    <source>
        <dbReference type="SAM" id="MobiDB-lite"/>
    </source>
</evidence>
<dbReference type="EMBL" id="CP088295">
    <property type="protein sequence ID" value="UUY01655.1"/>
    <property type="molecule type" value="Genomic_DNA"/>
</dbReference>
<evidence type="ECO:0000256" key="1">
    <source>
        <dbReference type="ARBA" id="ARBA00010833"/>
    </source>
</evidence>
<evidence type="ECO:0000313" key="6">
    <source>
        <dbReference type="EMBL" id="UUY01655.1"/>
    </source>
</evidence>
<comment type="similarity">
    <text evidence="1">Belongs to the glycosyl hydrolase 63 family.</text>
</comment>
<dbReference type="InterPro" id="IPR008928">
    <property type="entry name" value="6-hairpin_glycosidase_sf"/>
</dbReference>
<accession>A0ABY5PB29</accession>
<keyword evidence="3" id="KW-0326">Glycosidase</keyword>
<dbReference type="PANTHER" id="PTHR10412">
    <property type="entry name" value="MANNOSYL-OLIGOSACCHARIDE GLUCOSIDASE"/>
    <property type="match status" value="1"/>
</dbReference>
<evidence type="ECO:0000313" key="7">
    <source>
        <dbReference type="Proteomes" id="UP001058860"/>
    </source>
</evidence>
<sequence>MLDDAPPSRTTISSPPDGGRHVGPPAQLGPPPGAGDRDRRLYVAAESALRANWRQGRRRRDGTPYAFTCPAPPRYRHMWHWDSCFHAIAWRRFDPARARAELRTVLRSGRDDGFLPHTAFWHWPAGWRRAPFYATGKVLGSWFTETINPPLLPFAWELVADASPDHPGFRDEALGALGAHLDWMAHHRDPDGDGLLTIVAPDESGLDDAPKYDAVYGRMSHDRLGYFWLMERSRRLGWHSHTIIERYDHHVEDVLVNVAYALSLRAQGRMTGDPVWADRAARTERALLEKCLDPGTGLFLDLHGPDEEPVRVSTWSALAPLALETLPEDVRRRLVEEHLLDPRRYHAAHGIPSVAVEEPEFNPGFDRWRTWRGPSWVNTAWMLVPPLRRLGYEAEAARIADGLAFAADRHGLREYYHPFTGQGLASKNFGWSTLLLDLL</sequence>
<dbReference type="InterPro" id="IPR054491">
    <property type="entry name" value="MGH1-like_GH"/>
</dbReference>
<dbReference type="Gene3D" id="1.50.10.10">
    <property type="match status" value="1"/>
</dbReference>
<dbReference type="Proteomes" id="UP001058860">
    <property type="component" value="Chromosome"/>
</dbReference>
<proteinExistence type="inferred from homology"/>
<dbReference type="Pfam" id="PF22422">
    <property type="entry name" value="MGH1-like_GH"/>
    <property type="match status" value="1"/>
</dbReference>
<dbReference type="SUPFAM" id="SSF48208">
    <property type="entry name" value="Six-hairpin glycosidases"/>
    <property type="match status" value="1"/>
</dbReference>
<keyword evidence="2" id="KW-0378">Hydrolase</keyword>
<evidence type="ECO:0000259" key="5">
    <source>
        <dbReference type="Pfam" id="PF22422"/>
    </source>
</evidence>